<dbReference type="SUPFAM" id="SSF52047">
    <property type="entry name" value="RNI-like"/>
    <property type="match status" value="1"/>
</dbReference>
<dbReference type="InterPro" id="IPR055294">
    <property type="entry name" value="FBL60-like"/>
</dbReference>
<gene>
    <name evidence="2" type="ORF">MERR_LOCUS19172</name>
</gene>
<dbReference type="AlphaFoldDB" id="A0A6D2J471"/>
<dbReference type="Proteomes" id="UP000467841">
    <property type="component" value="Unassembled WGS sequence"/>
</dbReference>
<dbReference type="InterPro" id="IPR001810">
    <property type="entry name" value="F-box_dom"/>
</dbReference>
<dbReference type="InterPro" id="IPR036047">
    <property type="entry name" value="F-box-like_dom_sf"/>
</dbReference>
<dbReference type="SUPFAM" id="SSF81383">
    <property type="entry name" value="F-box domain"/>
    <property type="match status" value="1"/>
</dbReference>
<dbReference type="PANTHER" id="PTHR31293">
    <property type="entry name" value="RNI-LIKE SUPERFAMILY PROTEIN"/>
    <property type="match status" value="1"/>
</dbReference>
<dbReference type="CDD" id="cd22160">
    <property type="entry name" value="F-box_AtFBL13-like"/>
    <property type="match status" value="1"/>
</dbReference>
<dbReference type="PANTHER" id="PTHR31293:SF27">
    <property type="entry name" value="BNACNNG35480D PROTEIN"/>
    <property type="match status" value="1"/>
</dbReference>
<proteinExistence type="predicted"/>
<comment type="caution">
    <text evidence="2">The sequence shown here is derived from an EMBL/GenBank/DDBJ whole genome shotgun (WGS) entry which is preliminary data.</text>
</comment>
<feature type="domain" description="F-box" evidence="1">
    <location>
        <begin position="4"/>
        <end position="40"/>
    </location>
</feature>
<name>A0A6D2J471_9BRAS</name>
<protein>
    <recommendedName>
        <fullName evidence="1">F-box domain-containing protein</fullName>
    </recommendedName>
</protein>
<dbReference type="InterPro" id="IPR055411">
    <property type="entry name" value="LRR_FXL15/At3g58940/PEG3-like"/>
</dbReference>
<dbReference type="Pfam" id="PF00646">
    <property type="entry name" value="F-box"/>
    <property type="match status" value="1"/>
</dbReference>
<keyword evidence="3" id="KW-1185">Reference proteome</keyword>
<dbReference type="Pfam" id="PF24758">
    <property type="entry name" value="LRR_At5g56370"/>
    <property type="match status" value="1"/>
</dbReference>
<dbReference type="EMBL" id="CACVBM020001114">
    <property type="protein sequence ID" value="CAA7031937.1"/>
    <property type="molecule type" value="Genomic_DNA"/>
</dbReference>
<dbReference type="InterPro" id="IPR006566">
    <property type="entry name" value="FBD"/>
</dbReference>
<dbReference type="Gene3D" id="3.80.10.10">
    <property type="entry name" value="Ribonuclease Inhibitor"/>
    <property type="match status" value="1"/>
</dbReference>
<dbReference type="InterPro" id="IPR032675">
    <property type="entry name" value="LRR_dom_sf"/>
</dbReference>
<organism evidence="2 3">
    <name type="scientific">Microthlaspi erraticum</name>
    <dbReference type="NCBI Taxonomy" id="1685480"/>
    <lineage>
        <taxon>Eukaryota</taxon>
        <taxon>Viridiplantae</taxon>
        <taxon>Streptophyta</taxon>
        <taxon>Embryophyta</taxon>
        <taxon>Tracheophyta</taxon>
        <taxon>Spermatophyta</taxon>
        <taxon>Magnoliopsida</taxon>
        <taxon>eudicotyledons</taxon>
        <taxon>Gunneridae</taxon>
        <taxon>Pentapetalae</taxon>
        <taxon>rosids</taxon>
        <taxon>malvids</taxon>
        <taxon>Brassicales</taxon>
        <taxon>Brassicaceae</taxon>
        <taxon>Coluteocarpeae</taxon>
        <taxon>Microthlaspi</taxon>
    </lineage>
</organism>
<dbReference type="Gene3D" id="1.20.1280.50">
    <property type="match status" value="1"/>
</dbReference>
<evidence type="ECO:0000313" key="2">
    <source>
        <dbReference type="EMBL" id="CAA7031937.1"/>
    </source>
</evidence>
<sequence>MDCGDLISNLPDDILGKVLSLLPTKLAVSTSVLSKRWRNLFLLVDNFDVEDSATSTGGFTDFMEKTVALFNTTRPIKRLSLHGGGYETSLVNRWIQSALERGCLELSLQRHPYEHSIDISIFSSNRLVKLTLSDRTILEGDAPPKGTVYFPALRTLSLGEIEIDPFLYTWLISGSPGLEELFIRDAEDYWGATWKGYVLSDSIKRLTISFHVPEDSFAFGDVAVLETPSLVFLDYSALVSKGYTIDDMDSLVEARLDLRTWSFYFGDVTNLVNAIRNVKTLHLSSYTLEALRMCCDTMPVFYRLRHLSFESDKEIGWQSLPRLLESSPNLQTLVIKGLLHEVTRKCGNACCCISKLKYKESCCLSASRVRVLEISGYGGRIKELKQMRHFLGKMKYLETVKISVEEKSKKKKYLRANIMSLHRASSKCNIHFI</sequence>
<evidence type="ECO:0000259" key="1">
    <source>
        <dbReference type="PROSITE" id="PS50181"/>
    </source>
</evidence>
<dbReference type="PROSITE" id="PS50181">
    <property type="entry name" value="FBOX"/>
    <property type="match status" value="1"/>
</dbReference>
<dbReference type="SMART" id="SM00579">
    <property type="entry name" value="FBD"/>
    <property type="match status" value="1"/>
</dbReference>
<reference evidence="2" key="1">
    <citation type="submission" date="2020-01" db="EMBL/GenBank/DDBJ databases">
        <authorList>
            <person name="Mishra B."/>
        </authorList>
    </citation>
    <scope>NUCLEOTIDE SEQUENCE [LARGE SCALE GENOMIC DNA]</scope>
</reference>
<dbReference type="OrthoDB" id="1093207at2759"/>
<dbReference type="InterPro" id="IPR053781">
    <property type="entry name" value="F-box_AtFBL13-like"/>
</dbReference>
<accession>A0A6D2J471</accession>
<evidence type="ECO:0000313" key="3">
    <source>
        <dbReference type="Proteomes" id="UP000467841"/>
    </source>
</evidence>